<name>A0ABX0J5N0_9BACL</name>
<dbReference type="PANTHER" id="PTHR43818">
    <property type="entry name" value="BCDNA.GH03377"/>
    <property type="match status" value="1"/>
</dbReference>
<dbReference type="InterPro" id="IPR055170">
    <property type="entry name" value="GFO_IDH_MocA-like_dom"/>
</dbReference>
<dbReference type="SUPFAM" id="SSF55347">
    <property type="entry name" value="Glyceraldehyde-3-phosphate dehydrogenase-like, C-terminal domain"/>
    <property type="match status" value="1"/>
</dbReference>
<evidence type="ECO:0000313" key="5">
    <source>
        <dbReference type="Proteomes" id="UP001165962"/>
    </source>
</evidence>
<gene>
    <name evidence="4" type="ORF">G9U52_16440</name>
</gene>
<dbReference type="RefSeq" id="WP_166151428.1">
    <property type="nucleotide sequence ID" value="NZ_JAAOIW010000005.1"/>
</dbReference>
<sequence>MRKIKAAVLGAGLIGKAHIEAIRRLGYVEVVAIGQSTQATADQYARELHVPKAYGNYIDLLNDEEIEVIHNCTPNHMHFEMNKQALLHGKHLLSEKPMTLTSEEAKELYLLAEEKQLATAVNFVYRQFPMVQHLKSMVTDHDLGDIRIVQGHYLQDWLFYQTDYNWRMEPMYGGETRAISDIGSHLYDLVQYVTGLRITEVLADSAIVIPQRFKPTNSSHSSSDALNASLNAQPSTPLSAFSNAPTSAQSTASSTTVLNQGEALELIDIKNEDYCAVLVKFNNGARGVLTVSQVSAGKKNALGISLDGSIASGAWEQEEPCKLTLGYRDKPGETVMRDSNLVKKQAIPFVHYPSGHVEGWADSLKNMMHQFYGSISNQVGIPDSVASFKEGYQIMLINEAIVQSAKSGTWVSVIQV</sequence>
<keyword evidence="5" id="KW-1185">Reference proteome</keyword>
<dbReference type="SUPFAM" id="SSF51735">
    <property type="entry name" value="NAD(P)-binding Rossmann-fold domains"/>
    <property type="match status" value="1"/>
</dbReference>
<dbReference type="InterPro" id="IPR036291">
    <property type="entry name" value="NAD(P)-bd_dom_sf"/>
</dbReference>
<dbReference type="InterPro" id="IPR000683">
    <property type="entry name" value="Gfo/Idh/MocA-like_OxRdtase_N"/>
</dbReference>
<dbReference type="InterPro" id="IPR050463">
    <property type="entry name" value="Gfo/Idh/MocA_oxidrdct_glycsds"/>
</dbReference>
<dbReference type="Pfam" id="PF01408">
    <property type="entry name" value="GFO_IDH_MocA"/>
    <property type="match status" value="1"/>
</dbReference>
<accession>A0ABX0J5N0</accession>
<evidence type="ECO:0000313" key="4">
    <source>
        <dbReference type="EMBL" id="NHN31427.1"/>
    </source>
</evidence>
<feature type="domain" description="Gfo/Idh/MocA-like oxidoreductase N-terminal" evidence="2">
    <location>
        <begin position="4"/>
        <end position="123"/>
    </location>
</feature>
<dbReference type="Pfam" id="PF22725">
    <property type="entry name" value="GFO_IDH_MocA_C3"/>
    <property type="match status" value="1"/>
</dbReference>
<dbReference type="Proteomes" id="UP001165962">
    <property type="component" value="Unassembled WGS sequence"/>
</dbReference>
<comment type="caution">
    <text evidence="4">The sequence shown here is derived from an EMBL/GenBank/DDBJ whole genome shotgun (WGS) entry which is preliminary data.</text>
</comment>
<dbReference type="Gene3D" id="3.30.360.10">
    <property type="entry name" value="Dihydrodipicolinate Reductase, domain 2"/>
    <property type="match status" value="1"/>
</dbReference>
<organism evidence="4 5">
    <name type="scientific">Paenibacillus agricola</name>
    <dbReference type="NCBI Taxonomy" id="2716264"/>
    <lineage>
        <taxon>Bacteria</taxon>
        <taxon>Bacillati</taxon>
        <taxon>Bacillota</taxon>
        <taxon>Bacilli</taxon>
        <taxon>Bacillales</taxon>
        <taxon>Paenibacillaceae</taxon>
        <taxon>Paenibacillus</taxon>
    </lineage>
</organism>
<evidence type="ECO:0000259" key="3">
    <source>
        <dbReference type="Pfam" id="PF22725"/>
    </source>
</evidence>
<feature type="domain" description="GFO/IDH/MocA-like oxidoreductase" evidence="3">
    <location>
        <begin position="131"/>
        <end position="301"/>
    </location>
</feature>
<reference evidence="4" key="1">
    <citation type="submission" date="2020-03" db="EMBL/GenBank/DDBJ databases">
        <title>Draft sequencing of Paenibacilllus sp. S3N08.</title>
        <authorList>
            <person name="Kim D.-U."/>
        </authorList>
    </citation>
    <scope>NUCLEOTIDE SEQUENCE</scope>
    <source>
        <strain evidence="4">S3N08</strain>
    </source>
</reference>
<evidence type="ECO:0000256" key="1">
    <source>
        <dbReference type="ARBA" id="ARBA00023002"/>
    </source>
</evidence>
<dbReference type="PANTHER" id="PTHR43818:SF11">
    <property type="entry name" value="BCDNA.GH03377"/>
    <property type="match status" value="1"/>
</dbReference>
<dbReference type="EMBL" id="JAAOIW010000005">
    <property type="protein sequence ID" value="NHN31427.1"/>
    <property type="molecule type" value="Genomic_DNA"/>
</dbReference>
<evidence type="ECO:0000259" key="2">
    <source>
        <dbReference type="Pfam" id="PF01408"/>
    </source>
</evidence>
<keyword evidence="1" id="KW-0560">Oxidoreductase</keyword>
<proteinExistence type="predicted"/>
<dbReference type="Gene3D" id="3.40.50.720">
    <property type="entry name" value="NAD(P)-binding Rossmann-like Domain"/>
    <property type="match status" value="1"/>
</dbReference>
<protein>
    <submittedName>
        <fullName evidence="4">Gfo/Idh/MocA family oxidoreductase</fullName>
    </submittedName>
</protein>